<evidence type="ECO:0000313" key="2">
    <source>
        <dbReference type="Proteomes" id="UP000886998"/>
    </source>
</evidence>
<dbReference type="EMBL" id="BMAV01025177">
    <property type="protein sequence ID" value="GFS39132.1"/>
    <property type="molecule type" value="Genomic_DNA"/>
</dbReference>
<reference evidence="1" key="1">
    <citation type="submission" date="2020-08" db="EMBL/GenBank/DDBJ databases">
        <title>Multicomponent nature underlies the extraordinary mechanical properties of spider dragline silk.</title>
        <authorList>
            <person name="Kono N."/>
            <person name="Nakamura H."/>
            <person name="Mori M."/>
            <person name="Yoshida Y."/>
            <person name="Ohtoshi R."/>
            <person name="Malay A.D."/>
            <person name="Moran D.A.P."/>
            <person name="Tomita M."/>
            <person name="Numata K."/>
            <person name="Arakawa K."/>
        </authorList>
    </citation>
    <scope>NUCLEOTIDE SEQUENCE</scope>
</reference>
<dbReference type="Proteomes" id="UP000886998">
    <property type="component" value="Unassembled WGS sequence"/>
</dbReference>
<gene>
    <name evidence="1" type="ORF">TNIN_148471</name>
</gene>
<evidence type="ECO:0000313" key="1">
    <source>
        <dbReference type="EMBL" id="GFS39132.1"/>
    </source>
</evidence>
<name>A0A8X6MBI0_9ARAC</name>
<accession>A0A8X6MBI0</accession>
<keyword evidence="2" id="KW-1185">Reference proteome</keyword>
<proteinExistence type="predicted"/>
<protein>
    <submittedName>
        <fullName evidence="1">Uncharacterized protein</fullName>
    </submittedName>
</protein>
<sequence>MSDTSEVLWRASIALSINRMPGPTTPLKKTNMIKNNFSAILPQYNCVFKVKRCSVVAHKACPHQLALVIPMNVLEHSLLRNVLRSLFPITGS</sequence>
<dbReference type="AlphaFoldDB" id="A0A8X6MBI0"/>
<comment type="caution">
    <text evidence="1">The sequence shown here is derived from an EMBL/GenBank/DDBJ whole genome shotgun (WGS) entry which is preliminary data.</text>
</comment>
<organism evidence="1 2">
    <name type="scientific">Trichonephila inaurata madagascariensis</name>
    <dbReference type="NCBI Taxonomy" id="2747483"/>
    <lineage>
        <taxon>Eukaryota</taxon>
        <taxon>Metazoa</taxon>
        <taxon>Ecdysozoa</taxon>
        <taxon>Arthropoda</taxon>
        <taxon>Chelicerata</taxon>
        <taxon>Arachnida</taxon>
        <taxon>Araneae</taxon>
        <taxon>Araneomorphae</taxon>
        <taxon>Entelegynae</taxon>
        <taxon>Araneoidea</taxon>
        <taxon>Nephilidae</taxon>
        <taxon>Trichonephila</taxon>
        <taxon>Trichonephila inaurata</taxon>
    </lineage>
</organism>